<dbReference type="RefSeq" id="WP_286287135.1">
    <property type="nucleotide sequence ID" value="NZ_JASXSZ010000001.1"/>
</dbReference>
<reference evidence="2 3" key="1">
    <citation type="submission" date="2023-06" db="EMBL/GenBank/DDBJ databases">
        <title>Microbacterium sp. nov., isolated from a waste landfill.</title>
        <authorList>
            <person name="Wen W."/>
        </authorList>
    </citation>
    <scope>NUCLEOTIDE SEQUENCE [LARGE SCALE GENOMIC DNA]</scope>
    <source>
        <strain evidence="2 3">ASV49</strain>
    </source>
</reference>
<organism evidence="2 3">
    <name type="scientific">Microbacterium candidum</name>
    <dbReference type="NCBI Taxonomy" id="3041922"/>
    <lineage>
        <taxon>Bacteria</taxon>
        <taxon>Bacillati</taxon>
        <taxon>Actinomycetota</taxon>
        <taxon>Actinomycetes</taxon>
        <taxon>Micrococcales</taxon>
        <taxon>Microbacteriaceae</taxon>
        <taxon>Microbacterium</taxon>
    </lineage>
</organism>
<sequence>MTDDEPIDRVFVESEYMRLQIAHAQAQLYDRRKQQIEDRRRYARQYYAAHREEQLEYQRQRREAQRESDPERYAELRRGRAKRWYDRHKEDQNAKQRAKYRADPQPHLERRSRYYAEHAEEIKAKRRERYAANKEQELARQEAWRDRERRRREVGLPVRRIHAATHTELQANEDAAGAFFARRWSGREIRRMRKAGAATPPELVTAWLRDCARARATFHLAEQKEELERLQKELARAKSGPMSSAERERLEAQRIADEEREAKRLEEERLDAIGREVNERLRHHDPPRRVHHNDPAAPHPLLLQQQHQMGLDR</sequence>
<evidence type="ECO:0000256" key="1">
    <source>
        <dbReference type="SAM" id="MobiDB-lite"/>
    </source>
</evidence>
<feature type="compositionally biased region" description="Basic and acidic residues" evidence="1">
    <location>
        <begin position="245"/>
        <end position="264"/>
    </location>
</feature>
<keyword evidence="3" id="KW-1185">Reference proteome</keyword>
<dbReference type="EMBL" id="JASXSZ010000001">
    <property type="protein sequence ID" value="MDL9978586.1"/>
    <property type="molecule type" value="Genomic_DNA"/>
</dbReference>
<feature type="region of interest" description="Disordered" evidence="1">
    <location>
        <begin position="235"/>
        <end position="264"/>
    </location>
</feature>
<feature type="compositionally biased region" description="Low complexity" evidence="1">
    <location>
        <begin position="295"/>
        <end position="313"/>
    </location>
</feature>
<gene>
    <name evidence="2" type="ORF">QSV35_04520</name>
</gene>
<feature type="compositionally biased region" description="Basic and acidic residues" evidence="1">
    <location>
        <begin position="277"/>
        <end position="294"/>
    </location>
</feature>
<evidence type="ECO:0000313" key="3">
    <source>
        <dbReference type="Proteomes" id="UP001235064"/>
    </source>
</evidence>
<accession>A0ABT7MVW9</accession>
<proteinExistence type="predicted"/>
<feature type="region of interest" description="Disordered" evidence="1">
    <location>
        <begin position="277"/>
        <end position="313"/>
    </location>
</feature>
<name>A0ABT7MVW9_9MICO</name>
<protein>
    <submittedName>
        <fullName evidence="2">Uncharacterized protein</fullName>
    </submittedName>
</protein>
<dbReference type="Proteomes" id="UP001235064">
    <property type="component" value="Unassembled WGS sequence"/>
</dbReference>
<feature type="region of interest" description="Disordered" evidence="1">
    <location>
        <begin position="53"/>
        <end position="110"/>
    </location>
</feature>
<evidence type="ECO:0000313" key="2">
    <source>
        <dbReference type="EMBL" id="MDL9978586.1"/>
    </source>
</evidence>
<comment type="caution">
    <text evidence="2">The sequence shown here is derived from an EMBL/GenBank/DDBJ whole genome shotgun (WGS) entry which is preliminary data.</text>
</comment>